<feature type="compositionally biased region" description="Basic and acidic residues" evidence="1">
    <location>
        <begin position="1"/>
        <end position="22"/>
    </location>
</feature>
<reference evidence="3" key="1">
    <citation type="submission" date="2025-08" db="UniProtKB">
        <authorList>
            <consortium name="RefSeq"/>
        </authorList>
    </citation>
    <scope>IDENTIFICATION</scope>
</reference>
<protein>
    <submittedName>
        <fullName evidence="3">Uncharacterized protein LOC120272658</fullName>
    </submittedName>
</protein>
<dbReference type="AlphaFoldDB" id="A0AB40C800"/>
<dbReference type="RefSeq" id="XP_039135474.1">
    <property type="nucleotide sequence ID" value="XM_039279540.1"/>
</dbReference>
<sequence length="183" mass="21269">MEDKSTKDSVEQSENEQVKEQSKIPSFQPKLPYLAKVKKDQQDKQFKKFQEIFKTLHINVPFIEALAQMPHYAMFLKEWLMNKRKIKELSIVTLSEEYSTIISNRIPKKEKDLGEFIIPSTIEGMLDEKAFADLGESINLMTYKIFQKLGLGELKPTRMTLQLANCYVHHPMGVVEDVLVKMD</sequence>
<evidence type="ECO:0000313" key="2">
    <source>
        <dbReference type="Proteomes" id="UP001515500"/>
    </source>
</evidence>
<dbReference type="Gene3D" id="2.40.70.10">
    <property type="entry name" value="Acid Proteases"/>
    <property type="match status" value="1"/>
</dbReference>
<evidence type="ECO:0000256" key="1">
    <source>
        <dbReference type="SAM" id="MobiDB-lite"/>
    </source>
</evidence>
<feature type="region of interest" description="Disordered" evidence="1">
    <location>
        <begin position="1"/>
        <end position="27"/>
    </location>
</feature>
<proteinExistence type="predicted"/>
<evidence type="ECO:0000313" key="3">
    <source>
        <dbReference type="RefSeq" id="XP_039135474.1"/>
    </source>
</evidence>
<keyword evidence="2" id="KW-1185">Reference proteome</keyword>
<organism evidence="2 3">
    <name type="scientific">Dioscorea cayennensis subsp. rotundata</name>
    <name type="common">White Guinea yam</name>
    <name type="synonym">Dioscorea rotundata</name>
    <dbReference type="NCBI Taxonomy" id="55577"/>
    <lineage>
        <taxon>Eukaryota</taxon>
        <taxon>Viridiplantae</taxon>
        <taxon>Streptophyta</taxon>
        <taxon>Embryophyta</taxon>
        <taxon>Tracheophyta</taxon>
        <taxon>Spermatophyta</taxon>
        <taxon>Magnoliopsida</taxon>
        <taxon>Liliopsida</taxon>
        <taxon>Dioscoreales</taxon>
        <taxon>Dioscoreaceae</taxon>
        <taxon>Dioscorea</taxon>
    </lineage>
</organism>
<dbReference type="InterPro" id="IPR021109">
    <property type="entry name" value="Peptidase_aspartic_dom_sf"/>
</dbReference>
<gene>
    <name evidence="3" type="primary">LOC120272658</name>
</gene>
<dbReference type="PANTHER" id="PTHR33067:SF9">
    <property type="entry name" value="RNA-DIRECTED DNA POLYMERASE"/>
    <property type="match status" value="1"/>
</dbReference>
<accession>A0AB40C800</accession>
<name>A0AB40C800_DIOCR</name>
<dbReference type="GeneID" id="120272658"/>
<dbReference type="PANTHER" id="PTHR33067">
    <property type="entry name" value="RNA-DIRECTED DNA POLYMERASE-RELATED"/>
    <property type="match status" value="1"/>
</dbReference>
<dbReference type="Proteomes" id="UP001515500">
    <property type="component" value="Chromosome 2"/>
</dbReference>